<evidence type="ECO:0000256" key="8">
    <source>
        <dbReference type="ARBA" id="ARBA00022884"/>
    </source>
</evidence>
<dbReference type="AlphaFoldDB" id="A0A2R6NSF3"/>
<dbReference type="GO" id="GO:0016887">
    <property type="term" value="F:ATP hydrolysis activity"/>
    <property type="evidence" value="ECO:0007669"/>
    <property type="project" value="RHEA"/>
</dbReference>
<evidence type="ECO:0000256" key="6">
    <source>
        <dbReference type="ARBA" id="ARBA00022806"/>
    </source>
</evidence>
<dbReference type="Gene3D" id="3.40.50.300">
    <property type="entry name" value="P-loop containing nucleotide triphosphate hydrolases"/>
    <property type="match status" value="2"/>
</dbReference>
<dbReference type="EC" id="3.6.4.13" evidence="10"/>
<accession>A0A2R6NSF3</accession>
<dbReference type="STRING" id="98765.A0A2R6NSF3"/>
<proteinExistence type="inferred from homology"/>
<comment type="subcellular location">
    <subcellularLocation>
        <location evidence="1">Nucleus</location>
        <location evidence="1">Nucleolus</location>
    </subcellularLocation>
</comment>
<keyword evidence="2" id="KW-0690">Ribosome biogenesis</keyword>
<dbReference type="SMART" id="SM00487">
    <property type="entry name" value="DEXDc"/>
    <property type="match status" value="1"/>
</dbReference>
<dbReference type="Pfam" id="PF00271">
    <property type="entry name" value="Helicase_C"/>
    <property type="match status" value="1"/>
</dbReference>
<evidence type="ECO:0000256" key="10">
    <source>
        <dbReference type="RuleBase" id="RU365068"/>
    </source>
</evidence>
<dbReference type="InterPro" id="IPR011545">
    <property type="entry name" value="DEAD/DEAH_box_helicase_dom"/>
</dbReference>
<keyword evidence="4 9" id="KW-0547">Nucleotide-binding</keyword>
<feature type="compositionally biased region" description="Acidic residues" evidence="11">
    <location>
        <begin position="529"/>
        <end position="538"/>
    </location>
</feature>
<comment type="domain">
    <text evidence="10">The Q motif is unique to and characteristic of the DEAD box family of RNA helicases and controls ATP binding and hydrolysis.</text>
</comment>
<dbReference type="GO" id="GO:0003723">
    <property type="term" value="F:RNA binding"/>
    <property type="evidence" value="ECO:0007669"/>
    <property type="project" value="UniProtKB-UniRule"/>
</dbReference>
<evidence type="ECO:0000313" key="15">
    <source>
        <dbReference type="Proteomes" id="UP000186601"/>
    </source>
</evidence>
<evidence type="ECO:0000256" key="3">
    <source>
        <dbReference type="ARBA" id="ARBA00022552"/>
    </source>
</evidence>
<feature type="region of interest" description="Disordered" evidence="11">
    <location>
        <begin position="659"/>
        <end position="791"/>
    </location>
</feature>
<feature type="compositionally biased region" description="Basic and acidic residues" evidence="11">
    <location>
        <begin position="713"/>
        <end position="726"/>
    </location>
</feature>
<reference evidence="14 15" key="1">
    <citation type="submission" date="2018-02" db="EMBL/GenBank/DDBJ databases">
        <title>Genome sequence of the basidiomycete white-rot fungus Phlebia centrifuga.</title>
        <authorList>
            <person name="Granchi Z."/>
            <person name="Peng M."/>
            <person name="de Vries R.P."/>
            <person name="Hilden K."/>
            <person name="Makela M.R."/>
            <person name="Grigoriev I."/>
            <person name="Riley R."/>
        </authorList>
    </citation>
    <scope>NUCLEOTIDE SEQUENCE [LARGE SCALE GENOMIC DNA]</scope>
    <source>
        <strain evidence="14 15">FBCC195</strain>
    </source>
</reference>
<dbReference type="GO" id="GO:0003724">
    <property type="term" value="F:RNA helicase activity"/>
    <property type="evidence" value="ECO:0007669"/>
    <property type="project" value="UniProtKB-EC"/>
</dbReference>
<protein>
    <recommendedName>
        <fullName evidence="10">ATP-dependent RNA helicase</fullName>
        <ecNumber evidence="10">3.6.4.13</ecNumber>
    </recommendedName>
</protein>
<feature type="compositionally biased region" description="Low complexity" evidence="11">
    <location>
        <begin position="764"/>
        <end position="775"/>
    </location>
</feature>
<name>A0A2R6NSF3_9APHY</name>
<feature type="region of interest" description="Disordered" evidence="11">
    <location>
        <begin position="1"/>
        <end position="25"/>
    </location>
</feature>
<dbReference type="SMART" id="SM00490">
    <property type="entry name" value="HELICc"/>
    <property type="match status" value="1"/>
</dbReference>
<evidence type="ECO:0000256" key="11">
    <source>
        <dbReference type="SAM" id="MobiDB-lite"/>
    </source>
</evidence>
<dbReference type="InterPro" id="IPR025313">
    <property type="entry name" value="SPB4-like_CTE"/>
</dbReference>
<dbReference type="Pfam" id="PF00270">
    <property type="entry name" value="DEAD"/>
    <property type="match status" value="1"/>
</dbReference>
<dbReference type="EMBL" id="MLYV02000881">
    <property type="protein sequence ID" value="PSR75718.1"/>
    <property type="molecule type" value="Genomic_DNA"/>
</dbReference>
<evidence type="ECO:0000313" key="14">
    <source>
        <dbReference type="EMBL" id="PSR75718.1"/>
    </source>
</evidence>
<dbReference type="CDD" id="cd18787">
    <property type="entry name" value="SF2_C_DEAD"/>
    <property type="match status" value="1"/>
</dbReference>
<keyword evidence="7 9" id="KW-0067">ATP-binding</keyword>
<feature type="region of interest" description="Disordered" evidence="11">
    <location>
        <begin position="577"/>
        <end position="619"/>
    </location>
</feature>
<dbReference type="OrthoDB" id="10259640at2759"/>
<feature type="domain" description="Helicase ATP-binding" evidence="12">
    <location>
        <begin position="83"/>
        <end position="257"/>
    </location>
</feature>
<dbReference type="Proteomes" id="UP000186601">
    <property type="component" value="Unassembled WGS sequence"/>
</dbReference>
<evidence type="ECO:0000256" key="9">
    <source>
        <dbReference type="RuleBase" id="RU000492"/>
    </source>
</evidence>
<dbReference type="InterPro" id="IPR001650">
    <property type="entry name" value="Helicase_C-like"/>
</dbReference>
<keyword evidence="6 9" id="KW-0347">Helicase</keyword>
<dbReference type="PROSITE" id="PS00039">
    <property type="entry name" value="DEAD_ATP_HELICASE"/>
    <property type="match status" value="1"/>
</dbReference>
<feature type="compositionally biased region" description="Basic and acidic residues" evidence="11">
    <location>
        <begin position="580"/>
        <end position="594"/>
    </location>
</feature>
<evidence type="ECO:0000256" key="2">
    <source>
        <dbReference type="ARBA" id="ARBA00022517"/>
    </source>
</evidence>
<feature type="compositionally biased region" description="Polar residues" evidence="11">
    <location>
        <begin position="510"/>
        <end position="527"/>
    </location>
</feature>
<dbReference type="GO" id="GO:0005524">
    <property type="term" value="F:ATP binding"/>
    <property type="evidence" value="ECO:0007669"/>
    <property type="project" value="UniProtKB-UniRule"/>
</dbReference>
<organism evidence="14 15">
    <name type="scientific">Hermanssonia centrifuga</name>
    <dbReference type="NCBI Taxonomy" id="98765"/>
    <lineage>
        <taxon>Eukaryota</taxon>
        <taxon>Fungi</taxon>
        <taxon>Dikarya</taxon>
        <taxon>Basidiomycota</taxon>
        <taxon>Agaricomycotina</taxon>
        <taxon>Agaricomycetes</taxon>
        <taxon>Polyporales</taxon>
        <taxon>Meruliaceae</taxon>
        <taxon>Hermanssonia</taxon>
    </lineage>
</organism>
<dbReference type="SUPFAM" id="SSF52540">
    <property type="entry name" value="P-loop containing nucleoside triphosphate hydrolases"/>
    <property type="match status" value="1"/>
</dbReference>
<keyword evidence="5 9" id="KW-0378">Hydrolase</keyword>
<dbReference type="CDD" id="cd17941">
    <property type="entry name" value="DEADc_DDX10"/>
    <property type="match status" value="1"/>
</dbReference>
<feature type="region of interest" description="Disordered" evidence="11">
    <location>
        <begin position="508"/>
        <end position="563"/>
    </location>
</feature>
<dbReference type="GO" id="GO:0006364">
    <property type="term" value="P:rRNA processing"/>
    <property type="evidence" value="ECO:0007669"/>
    <property type="project" value="UniProtKB-KW"/>
</dbReference>
<comment type="caution">
    <text evidence="14">The sequence shown here is derived from an EMBL/GenBank/DDBJ whole genome shotgun (WGS) entry which is preliminary data.</text>
</comment>
<dbReference type="PANTHER" id="PTHR24031">
    <property type="entry name" value="RNA HELICASE"/>
    <property type="match status" value="1"/>
</dbReference>
<comment type="similarity">
    <text evidence="9">Belongs to the DEAD box helicase family.</text>
</comment>
<dbReference type="PROSITE" id="PS51194">
    <property type="entry name" value="HELICASE_CTER"/>
    <property type="match status" value="1"/>
</dbReference>
<feature type="compositionally biased region" description="Basic and acidic residues" evidence="11">
    <location>
        <begin position="659"/>
        <end position="702"/>
    </location>
</feature>
<feature type="compositionally biased region" description="Basic and acidic residues" evidence="11">
    <location>
        <begin position="554"/>
        <end position="563"/>
    </location>
</feature>
<sequence>MAHAGPSNPPKSKKKQRENAIRSSKVKKVAEVKSVEALEEAASQYEAPPDLKAFSSLPISSFSQRGLKKVSFVEMTDIQVKSLPVSLKGKDVLGAARTGSGKTLAFLIPVLEILYRRKWGPQDGLGALIISPTRELAVQIFEVLRSIGGFHSFSAGIIIGGKNIKDEQERLSRMNILVATPGRLLQHMDQTIGFECDNLQILVLDEADRILDMGFSRTLQALLSHLPKSRQTLLFSATQTKSVADLARLSLKDPVYISTQDADAEGAMPKGLEQQYIVCTLDKKLDVLFSFIKTHLQNKTLVFMSSCKQVRFVFETFCKMHPGVPLLHLHGKQKQMTRLTTFQKYTSMKHAVLLATDIAARGLDFPSVDWVLQVDAPEDADTYIHRVGRTARYESAGKGLLFLLPSEEEGMKAALEKKGIVIAKTKIKASKTQSIENQLQKLAFEDPEIKYLGQRAFVSYLRSIHVHKDKSVFKLEELPVERFAESLGLPGAPKIKFLSKEIAKKKKNASHTTAAQVQPSARTNVVNSEESEAEEDDLSEHSSSEEEEIQTAESKSEKPKVRTKYDRMFERKNQNILSEHFNKLVDHEGDKPEGDDSDDDFITLKRADHELDTGNLSDQDFISKRKEKMAGSKKAIAKYGSKGTKLIFDDEGKPHQMYEMKSTEDVFKSKDDVKEAGRKFAESERSRLKEADVMDKSEAKEKRKEKKRKRKEREREEEAGGTDDKYGVATLASVNDDGYASPDFELPSADEDEQETPPPKRAKGNNSKGEKSNSSLARDEELALQLLRGKR</sequence>
<dbReference type="InterPro" id="IPR027417">
    <property type="entry name" value="P-loop_NTPase"/>
</dbReference>
<dbReference type="Pfam" id="PF13959">
    <property type="entry name" value="CTE_SPB4"/>
    <property type="match status" value="1"/>
</dbReference>
<feature type="domain" description="Helicase C-terminal" evidence="13">
    <location>
        <begin position="284"/>
        <end position="443"/>
    </location>
</feature>
<dbReference type="GO" id="GO:0005730">
    <property type="term" value="C:nucleolus"/>
    <property type="evidence" value="ECO:0007669"/>
    <property type="project" value="UniProtKB-SubCell"/>
</dbReference>
<evidence type="ECO:0000256" key="1">
    <source>
        <dbReference type="ARBA" id="ARBA00004604"/>
    </source>
</evidence>
<keyword evidence="3" id="KW-0698">rRNA processing</keyword>
<comment type="function">
    <text evidence="10">RNA helicase.</text>
</comment>
<keyword evidence="8 10" id="KW-0694">RNA-binding</keyword>
<evidence type="ECO:0000256" key="7">
    <source>
        <dbReference type="ARBA" id="ARBA00022840"/>
    </source>
</evidence>
<dbReference type="InterPro" id="IPR014001">
    <property type="entry name" value="Helicase_ATP-bd"/>
</dbReference>
<dbReference type="InterPro" id="IPR000629">
    <property type="entry name" value="RNA-helicase_DEAD-box_CS"/>
</dbReference>
<evidence type="ECO:0000256" key="5">
    <source>
        <dbReference type="ARBA" id="ARBA00022801"/>
    </source>
</evidence>
<evidence type="ECO:0000259" key="12">
    <source>
        <dbReference type="PROSITE" id="PS51192"/>
    </source>
</evidence>
<gene>
    <name evidence="14" type="ORF">PHLCEN_2v9009</name>
</gene>
<feature type="compositionally biased region" description="Basic residues" evidence="11">
    <location>
        <begin position="703"/>
        <end position="712"/>
    </location>
</feature>
<comment type="catalytic activity">
    <reaction evidence="10">
        <text>ATP + H2O = ADP + phosphate + H(+)</text>
        <dbReference type="Rhea" id="RHEA:13065"/>
        <dbReference type="ChEBI" id="CHEBI:15377"/>
        <dbReference type="ChEBI" id="CHEBI:15378"/>
        <dbReference type="ChEBI" id="CHEBI:30616"/>
        <dbReference type="ChEBI" id="CHEBI:43474"/>
        <dbReference type="ChEBI" id="CHEBI:456216"/>
        <dbReference type="EC" id="3.6.4.13"/>
    </reaction>
</comment>
<evidence type="ECO:0000259" key="13">
    <source>
        <dbReference type="PROSITE" id="PS51194"/>
    </source>
</evidence>
<keyword evidence="15" id="KW-1185">Reference proteome</keyword>
<dbReference type="SMART" id="SM01178">
    <property type="entry name" value="DUF4217"/>
    <property type="match status" value="1"/>
</dbReference>
<dbReference type="PROSITE" id="PS51192">
    <property type="entry name" value="HELICASE_ATP_BIND_1"/>
    <property type="match status" value="1"/>
</dbReference>
<evidence type="ECO:0000256" key="4">
    <source>
        <dbReference type="ARBA" id="ARBA00022741"/>
    </source>
</evidence>
<feature type="compositionally biased region" description="Basic and acidic residues" evidence="11">
    <location>
        <begin position="602"/>
        <end position="612"/>
    </location>
</feature>